<protein>
    <submittedName>
        <fullName evidence="1">Uncharacterized protein</fullName>
    </submittedName>
</protein>
<feature type="non-terminal residue" evidence="1">
    <location>
        <position position="1"/>
    </location>
</feature>
<dbReference type="Proteomes" id="UP000291084">
    <property type="component" value="Chromosome 8"/>
</dbReference>
<evidence type="ECO:0000313" key="1">
    <source>
        <dbReference type="EMBL" id="BAT94886.1"/>
    </source>
</evidence>
<evidence type="ECO:0000313" key="2">
    <source>
        <dbReference type="Proteomes" id="UP000291084"/>
    </source>
</evidence>
<name>A0A0S3SPV8_PHAAN</name>
<gene>
    <name evidence="1" type="primary">Vigan.08G153500</name>
    <name evidence="1" type="ORF">VIGAN_08153500</name>
</gene>
<sequence>RERRRVRYLYLLTLFSVEFSIWISKKITIPKDIDHIISGFTFKFFELVYTWAVLCQQLFWASNKFPSKNLWVELCIESL</sequence>
<accession>A0A0S3SPV8</accession>
<reference evidence="1 2" key="1">
    <citation type="journal article" date="2015" name="Sci. Rep.">
        <title>The power of single molecule real-time sequencing technology in the de novo assembly of a eukaryotic genome.</title>
        <authorList>
            <person name="Sakai H."/>
            <person name="Naito K."/>
            <person name="Ogiso-Tanaka E."/>
            <person name="Takahashi Y."/>
            <person name="Iseki K."/>
            <person name="Muto C."/>
            <person name="Satou K."/>
            <person name="Teruya K."/>
            <person name="Shiroma A."/>
            <person name="Shimoji M."/>
            <person name="Hirano T."/>
            <person name="Itoh T."/>
            <person name="Kaga A."/>
            <person name="Tomooka N."/>
        </authorList>
    </citation>
    <scope>NUCLEOTIDE SEQUENCE [LARGE SCALE GENOMIC DNA]</scope>
    <source>
        <strain evidence="2">cv. Shumari</strain>
    </source>
</reference>
<proteinExistence type="predicted"/>
<dbReference type="EMBL" id="AP015041">
    <property type="protein sequence ID" value="BAT94886.1"/>
    <property type="molecule type" value="Genomic_DNA"/>
</dbReference>
<dbReference type="AlphaFoldDB" id="A0A0S3SPV8"/>
<keyword evidence="2" id="KW-1185">Reference proteome</keyword>
<organism evidence="1 2">
    <name type="scientific">Vigna angularis var. angularis</name>
    <dbReference type="NCBI Taxonomy" id="157739"/>
    <lineage>
        <taxon>Eukaryota</taxon>
        <taxon>Viridiplantae</taxon>
        <taxon>Streptophyta</taxon>
        <taxon>Embryophyta</taxon>
        <taxon>Tracheophyta</taxon>
        <taxon>Spermatophyta</taxon>
        <taxon>Magnoliopsida</taxon>
        <taxon>eudicotyledons</taxon>
        <taxon>Gunneridae</taxon>
        <taxon>Pentapetalae</taxon>
        <taxon>rosids</taxon>
        <taxon>fabids</taxon>
        <taxon>Fabales</taxon>
        <taxon>Fabaceae</taxon>
        <taxon>Papilionoideae</taxon>
        <taxon>50 kb inversion clade</taxon>
        <taxon>NPAAA clade</taxon>
        <taxon>indigoferoid/millettioid clade</taxon>
        <taxon>Phaseoleae</taxon>
        <taxon>Vigna</taxon>
    </lineage>
</organism>